<proteinExistence type="predicted"/>
<dbReference type="EMBL" id="UOEI01000482">
    <property type="protein sequence ID" value="VAW06632.1"/>
    <property type="molecule type" value="Genomic_DNA"/>
</dbReference>
<dbReference type="AlphaFoldDB" id="A0A3B0SWE1"/>
<gene>
    <name evidence="1" type="ORF">MNBD_ACTINO01-966</name>
</gene>
<organism evidence="1">
    <name type="scientific">hydrothermal vent metagenome</name>
    <dbReference type="NCBI Taxonomy" id="652676"/>
    <lineage>
        <taxon>unclassified sequences</taxon>
        <taxon>metagenomes</taxon>
        <taxon>ecological metagenomes</taxon>
    </lineage>
</organism>
<evidence type="ECO:0000313" key="1">
    <source>
        <dbReference type="EMBL" id="VAW06632.1"/>
    </source>
</evidence>
<protein>
    <submittedName>
        <fullName evidence="1">Uncharacterized protein</fullName>
    </submittedName>
</protein>
<accession>A0A3B0SWE1</accession>
<reference evidence="1" key="1">
    <citation type="submission" date="2018-06" db="EMBL/GenBank/DDBJ databases">
        <authorList>
            <person name="Zhirakovskaya E."/>
        </authorList>
    </citation>
    <scope>NUCLEOTIDE SEQUENCE</scope>
</reference>
<sequence>MLRESAIAFRYQFDPRTIADPTVPMHIPGGEVLRRFVDALLRRCGTSLETARNDVLRDLGPDALVDACSVFGNFEMMNRVAEGTGIPISPHEIERRADLIEMLGLANP</sequence>
<name>A0A3B0SWE1_9ZZZZ</name>